<keyword evidence="4" id="KW-1185">Reference proteome</keyword>
<dbReference type="Proteomes" id="UP000198243">
    <property type="component" value="Chromosome I"/>
</dbReference>
<dbReference type="Pfam" id="PF03551">
    <property type="entry name" value="PadR"/>
    <property type="match status" value="1"/>
</dbReference>
<dbReference type="PANTHER" id="PTHR43252:SF2">
    <property type="entry name" value="TRANSCRIPTION REGULATOR, PADR-LIKE FAMILY"/>
    <property type="match status" value="1"/>
</dbReference>
<sequence>MRFHRQQHHLHETRMRGFGFPPIPPGPHGHGDEHGGPWGGRGRGRGRGRRPNVRGAVLALLTERPMHGYEMIQEIDSRTGGAWRPSPGSIYPTLQLLEDEGVIVASTEESGGGRKRFTVTEAGQAEATQAAQTPPWADVAQGTVSSWHDIRDSGAQAMNALRQVMMNGTDDQRERAAQVLDETRRKLYAILAESE</sequence>
<dbReference type="Gene3D" id="1.10.10.10">
    <property type="entry name" value="Winged helix-like DNA-binding domain superfamily/Winged helix DNA-binding domain"/>
    <property type="match status" value="1"/>
</dbReference>
<gene>
    <name evidence="3" type="ORF">GA0070607_1174</name>
</gene>
<dbReference type="RefSeq" id="WP_089017246.1">
    <property type="nucleotide sequence ID" value="NZ_LT607412.1"/>
</dbReference>
<dbReference type="EMBL" id="LT607412">
    <property type="protein sequence ID" value="SCE75562.1"/>
    <property type="molecule type" value="Genomic_DNA"/>
</dbReference>
<protein>
    <submittedName>
        <fullName evidence="3">Transcriptional regulator, PadR family</fullName>
    </submittedName>
</protein>
<feature type="region of interest" description="Disordered" evidence="1">
    <location>
        <begin position="1"/>
        <end position="52"/>
    </location>
</feature>
<evidence type="ECO:0000259" key="2">
    <source>
        <dbReference type="Pfam" id="PF03551"/>
    </source>
</evidence>
<dbReference type="SUPFAM" id="SSF46785">
    <property type="entry name" value="Winged helix' DNA-binding domain"/>
    <property type="match status" value="1"/>
</dbReference>
<evidence type="ECO:0000313" key="3">
    <source>
        <dbReference type="EMBL" id="SCE75562.1"/>
    </source>
</evidence>
<feature type="compositionally biased region" description="Basic residues" evidence="1">
    <location>
        <begin position="42"/>
        <end position="52"/>
    </location>
</feature>
<organism evidence="3 4">
    <name type="scientific">Micromonospora coriariae</name>
    <dbReference type="NCBI Taxonomy" id="285665"/>
    <lineage>
        <taxon>Bacteria</taxon>
        <taxon>Bacillati</taxon>
        <taxon>Actinomycetota</taxon>
        <taxon>Actinomycetes</taxon>
        <taxon>Micromonosporales</taxon>
        <taxon>Micromonosporaceae</taxon>
        <taxon>Micromonospora</taxon>
    </lineage>
</organism>
<dbReference type="InterPro" id="IPR036390">
    <property type="entry name" value="WH_DNA-bd_sf"/>
</dbReference>
<dbReference type="AlphaFoldDB" id="A0A1C4UVC9"/>
<dbReference type="InterPro" id="IPR005149">
    <property type="entry name" value="Tscrpt_reg_PadR_N"/>
</dbReference>
<reference evidence="4" key="1">
    <citation type="submission" date="2016-06" db="EMBL/GenBank/DDBJ databases">
        <authorList>
            <person name="Varghese N."/>
            <person name="Submissions Spin"/>
        </authorList>
    </citation>
    <scope>NUCLEOTIDE SEQUENCE [LARGE SCALE GENOMIC DNA]</scope>
    <source>
        <strain evidence="4">DSM 44875</strain>
    </source>
</reference>
<dbReference type="OrthoDB" id="1683430at2"/>
<dbReference type="PANTHER" id="PTHR43252">
    <property type="entry name" value="TRANSCRIPTIONAL REGULATOR YQJI"/>
    <property type="match status" value="1"/>
</dbReference>
<dbReference type="InterPro" id="IPR036388">
    <property type="entry name" value="WH-like_DNA-bd_sf"/>
</dbReference>
<accession>A0A1C4UVC9</accession>
<evidence type="ECO:0000313" key="4">
    <source>
        <dbReference type="Proteomes" id="UP000198243"/>
    </source>
</evidence>
<feature type="domain" description="Transcription regulator PadR N-terminal" evidence="2">
    <location>
        <begin position="57"/>
        <end position="128"/>
    </location>
</feature>
<evidence type="ECO:0000256" key="1">
    <source>
        <dbReference type="SAM" id="MobiDB-lite"/>
    </source>
</evidence>
<name>A0A1C4UVC9_9ACTN</name>
<proteinExistence type="predicted"/>